<keyword evidence="3" id="KW-0511">Multifunctional enzyme</keyword>
<dbReference type="Pfam" id="PF17919">
    <property type="entry name" value="RT_RNaseH_2"/>
    <property type="match status" value="1"/>
</dbReference>
<dbReference type="Gene3D" id="3.10.10.10">
    <property type="entry name" value="HIV Type 1 Reverse Transcriptase, subunit A, domain 1"/>
    <property type="match status" value="1"/>
</dbReference>
<evidence type="ECO:0000313" key="5">
    <source>
        <dbReference type="Ensembl" id="ENSCCRP00020055265.1"/>
    </source>
</evidence>
<evidence type="ECO:0000256" key="2">
    <source>
        <dbReference type="ARBA" id="ARBA00012180"/>
    </source>
</evidence>
<dbReference type="PANTHER" id="PTHR37984:SF5">
    <property type="entry name" value="PROTEIN NYNRIN-LIKE"/>
    <property type="match status" value="1"/>
</dbReference>
<dbReference type="PANTHER" id="PTHR37984">
    <property type="entry name" value="PROTEIN CBG26694"/>
    <property type="match status" value="1"/>
</dbReference>
<protein>
    <recommendedName>
        <fullName evidence="2">ribonuclease H</fullName>
        <ecNumber evidence="2">3.1.26.4</ecNumber>
    </recommendedName>
</protein>
<comment type="similarity">
    <text evidence="1">Belongs to the beta type-B retroviral polymerase family. HERV class-II K(HML-2) pol subfamily.</text>
</comment>
<accession>A0A8C2HN42</accession>
<dbReference type="Proteomes" id="UP000694701">
    <property type="component" value="Unplaced"/>
</dbReference>
<evidence type="ECO:0000259" key="4">
    <source>
        <dbReference type="PROSITE" id="PS50878"/>
    </source>
</evidence>
<dbReference type="CDD" id="cd01647">
    <property type="entry name" value="RT_LTR"/>
    <property type="match status" value="1"/>
</dbReference>
<dbReference type="PROSITE" id="PS50878">
    <property type="entry name" value="RT_POL"/>
    <property type="match status" value="1"/>
</dbReference>
<dbReference type="InterPro" id="IPR000477">
    <property type="entry name" value="RT_dom"/>
</dbReference>
<dbReference type="InterPro" id="IPR050951">
    <property type="entry name" value="Retrovirus_Pol_polyprotein"/>
</dbReference>
<dbReference type="InterPro" id="IPR043502">
    <property type="entry name" value="DNA/RNA_pol_sf"/>
</dbReference>
<dbReference type="Gene3D" id="3.30.70.270">
    <property type="match status" value="2"/>
</dbReference>
<dbReference type="InterPro" id="IPR041577">
    <property type="entry name" value="RT_RNaseH_2"/>
</dbReference>
<name>A0A8C2HN42_CYPCA</name>
<dbReference type="GO" id="GO:0004523">
    <property type="term" value="F:RNA-DNA hybrid ribonuclease activity"/>
    <property type="evidence" value="ECO:0007669"/>
    <property type="project" value="UniProtKB-EC"/>
</dbReference>
<dbReference type="Ensembl" id="ENSCCRT00020060770.1">
    <property type="protein sequence ID" value="ENSCCRP00020055265.1"/>
    <property type="gene ID" value="ENSCCRG00020025752.1"/>
</dbReference>
<feature type="domain" description="Reverse transcriptase" evidence="4">
    <location>
        <begin position="262"/>
        <end position="441"/>
    </location>
</feature>
<dbReference type="InterPro" id="IPR043128">
    <property type="entry name" value="Rev_trsase/Diguanyl_cyclase"/>
</dbReference>
<dbReference type="EC" id="3.1.26.4" evidence="2"/>
<dbReference type="AlphaFoldDB" id="A0A8C2HN42"/>
<evidence type="ECO:0000313" key="6">
    <source>
        <dbReference type="Proteomes" id="UP000694701"/>
    </source>
</evidence>
<evidence type="ECO:0000256" key="1">
    <source>
        <dbReference type="ARBA" id="ARBA00010879"/>
    </source>
</evidence>
<dbReference type="SUPFAM" id="SSF56672">
    <property type="entry name" value="DNA/RNA polymerases"/>
    <property type="match status" value="1"/>
</dbReference>
<dbReference type="Pfam" id="PF00078">
    <property type="entry name" value="RVT_1"/>
    <property type="match status" value="1"/>
</dbReference>
<organism evidence="5 6">
    <name type="scientific">Cyprinus carpio</name>
    <name type="common">Common carp</name>
    <dbReference type="NCBI Taxonomy" id="7962"/>
    <lineage>
        <taxon>Eukaryota</taxon>
        <taxon>Metazoa</taxon>
        <taxon>Chordata</taxon>
        <taxon>Craniata</taxon>
        <taxon>Vertebrata</taxon>
        <taxon>Euteleostomi</taxon>
        <taxon>Actinopterygii</taxon>
        <taxon>Neopterygii</taxon>
        <taxon>Teleostei</taxon>
        <taxon>Ostariophysi</taxon>
        <taxon>Cypriniformes</taxon>
        <taxon>Cyprinidae</taxon>
        <taxon>Cyprininae</taxon>
        <taxon>Cyprinus</taxon>
    </lineage>
</organism>
<sequence length="580" mass="65505">MKSNEGFWRVLDKPDQSSHSEDCQFLRMLSSIERWRGSAIPDKVGTLKSKSVVVLQPMSEHLVWGRLPPGLKLSVGSTVIIEPSTSRCVHRNVLIGRVISPLWGDGWLPVKMINPTNSEIVLRKNAKLADVYPCIALEDFDHVQEQRVFQNVAISSGSSCGSLSAKSSVSGAKHFSDIRLDEMGLKDLNLNDCEVSPFWRSKLIDLIKKYECVFSRHSLDCGEAKGFCHRIRLTDDRPFRLPYRRVSPAHYQKLRETLDEMEQMEIIRKSSSEFASPLVLVWKKNGDLRLCTDFRWLNARTVKDAHPLPHQADVLAALGGNALFCTMDLTSGYYNIPLHEEDKKFTAFSSPLGLHEYNRLPQGLCNSPATFMRMMLTIFGDQNFMSLLCYLDDLLVFGKTEEECLQRLELVFQRLRDHNLKLSPSKCMFLRRSVKFLGHIISQDGVASDPMKVEAIVNVSEKDLMEVDGVTPSVGKIRSFLGMVIYYQHFIENCSMIAKPLFQLMTGQKRPRKGRGVGKRSGAIRKLTPADWTDECRGAFENLKTMLVNQVLLAHPDFSRPFILSVDASMSGLGAVLSQV</sequence>
<evidence type="ECO:0000256" key="3">
    <source>
        <dbReference type="ARBA" id="ARBA00023268"/>
    </source>
</evidence>
<proteinExistence type="inferred from homology"/>
<reference evidence="5" key="1">
    <citation type="submission" date="2025-08" db="UniProtKB">
        <authorList>
            <consortium name="Ensembl"/>
        </authorList>
    </citation>
    <scope>IDENTIFICATION</scope>
</reference>